<feature type="compositionally biased region" description="Pro residues" evidence="3">
    <location>
        <begin position="653"/>
        <end position="662"/>
    </location>
</feature>
<dbReference type="EMBL" id="AXZG01000037">
    <property type="protein sequence ID" value="ERT66182.1"/>
    <property type="molecule type" value="Genomic_DNA"/>
</dbReference>
<dbReference type="Gene3D" id="3.40.50.300">
    <property type="entry name" value="P-loop containing nucleotide triphosphate hydrolases"/>
    <property type="match status" value="1"/>
</dbReference>
<dbReference type="SUPFAM" id="SSF48019">
    <property type="entry name" value="post-AAA+ oligomerization domain-like"/>
    <property type="match status" value="1"/>
</dbReference>
<dbReference type="InterPro" id="IPR022754">
    <property type="entry name" value="DNA_pol_III_gamma-3"/>
</dbReference>
<dbReference type="HOGENOM" id="CLU_006229_3_1_11"/>
<feature type="compositionally biased region" description="Polar residues" evidence="3">
    <location>
        <begin position="377"/>
        <end position="386"/>
    </location>
</feature>
<feature type="compositionally biased region" description="Basic and acidic residues" evidence="3">
    <location>
        <begin position="724"/>
        <end position="744"/>
    </location>
</feature>
<feature type="compositionally biased region" description="Low complexity" evidence="3">
    <location>
        <begin position="261"/>
        <end position="275"/>
    </location>
</feature>
<feature type="compositionally biased region" description="Low complexity" evidence="3">
    <location>
        <begin position="346"/>
        <end position="356"/>
    </location>
</feature>
<dbReference type="Pfam" id="PF12169">
    <property type="entry name" value="DNA_pol3_gamma3"/>
    <property type="match status" value="1"/>
</dbReference>
<proteinExistence type="predicted"/>
<keyword evidence="2" id="KW-0548">Nucleotidyltransferase</keyword>
<feature type="domain" description="DNA polymerase III subunit gamma/tau helical lid" evidence="5">
    <location>
        <begin position="57"/>
        <end position="99"/>
    </location>
</feature>
<feature type="region of interest" description="Disordered" evidence="3">
    <location>
        <begin position="470"/>
        <end position="818"/>
    </location>
</feature>
<dbReference type="SUPFAM" id="SSF52540">
    <property type="entry name" value="P-loop containing nucleoside triphosphate hydrolases"/>
    <property type="match status" value="1"/>
</dbReference>
<dbReference type="Pfam" id="PF13177">
    <property type="entry name" value="DNA_pol3_delta2"/>
    <property type="match status" value="1"/>
</dbReference>
<evidence type="ECO:0000313" key="6">
    <source>
        <dbReference type="EMBL" id="ERT66182.1"/>
    </source>
</evidence>
<dbReference type="GO" id="GO:0003677">
    <property type="term" value="F:DNA binding"/>
    <property type="evidence" value="ECO:0007669"/>
    <property type="project" value="InterPro"/>
</dbReference>
<dbReference type="AlphaFoldDB" id="U7V3C0"/>
<feature type="compositionally biased region" description="Low complexity" evidence="3">
    <location>
        <begin position="620"/>
        <end position="634"/>
    </location>
</feature>
<reference evidence="6 7" key="1">
    <citation type="submission" date="2013-08" db="EMBL/GenBank/DDBJ databases">
        <authorList>
            <person name="Weinstock G."/>
            <person name="Sodergren E."/>
            <person name="Wylie T."/>
            <person name="Fulton L."/>
            <person name="Fulton R."/>
            <person name="Fronick C."/>
            <person name="O'Laughlin M."/>
            <person name="Godfrey J."/>
            <person name="Miner T."/>
            <person name="Herter B."/>
            <person name="Appelbaum E."/>
            <person name="Cordes M."/>
            <person name="Lek S."/>
            <person name="Wollam A."/>
            <person name="Pepin K.H."/>
            <person name="Palsikar V.B."/>
            <person name="Mitreva M."/>
            <person name="Wilson R.K."/>
        </authorList>
    </citation>
    <scope>NUCLEOTIDE SEQUENCE [LARGE SCALE GENOMIC DNA]</scope>
    <source>
        <strain evidence="6 7">F0184</strain>
    </source>
</reference>
<feature type="compositionally biased region" description="Low complexity" evidence="3">
    <location>
        <begin position="666"/>
        <end position="678"/>
    </location>
</feature>
<feature type="compositionally biased region" description="Acidic residues" evidence="3">
    <location>
        <begin position="802"/>
        <end position="817"/>
    </location>
</feature>
<evidence type="ECO:0000313" key="7">
    <source>
        <dbReference type="Proteomes" id="UP000017174"/>
    </source>
</evidence>
<feature type="compositionally biased region" description="Polar residues" evidence="3">
    <location>
        <begin position="610"/>
        <end position="619"/>
    </location>
</feature>
<accession>U7V3C0</accession>
<dbReference type="InterPro" id="IPR008921">
    <property type="entry name" value="DNA_pol3_clamp-load_cplx_C"/>
</dbReference>
<dbReference type="PATRIC" id="fig|888019.4.peg.1040"/>
<gene>
    <name evidence="6" type="ORF">HMPREF0742_01223</name>
</gene>
<feature type="compositionally biased region" description="Polar residues" evidence="3">
    <location>
        <begin position="481"/>
        <end position="508"/>
    </location>
</feature>
<dbReference type="Gene3D" id="1.10.8.60">
    <property type="match status" value="1"/>
</dbReference>
<feature type="compositionally biased region" description="Polar residues" evidence="3">
    <location>
        <begin position="317"/>
        <end position="334"/>
    </location>
</feature>
<organism evidence="6 7">
    <name type="scientific">Rothia aeria F0184</name>
    <dbReference type="NCBI Taxonomy" id="888019"/>
    <lineage>
        <taxon>Bacteria</taxon>
        <taxon>Bacillati</taxon>
        <taxon>Actinomycetota</taxon>
        <taxon>Actinomycetes</taxon>
        <taxon>Micrococcales</taxon>
        <taxon>Micrococcaceae</taxon>
        <taxon>Rothia</taxon>
    </lineage>
</organism>
<dbReference type="InterPro" id="IPR050238">
    <property type="entry name" value="DNA_Rep/Repair_Clamp_Loader"/>
</dbReference>
<dbReference type="Pfam" id="PF22608">
    <property type="entry name" value="DNAX_ATPase_lid"/>
    <property type="match status" value="1"/>
</dbReference>
<dbReference type="GO" id="GO:0006261">
    <property type="term" value="P:DNA-templated DNA replication"/>
    <property type="evidence" value="ECO:0007669"/>
    <property type="project" value="TreeGrafter"/>
</dbReference>
<dbReference type="Gene3D" id="1.20.272.10">
    <property type="match status" value="1"/>
</dbReference>
<evidence type="ECO:0000259" key="5">
    <source>
        <dbReference type="Pfam" id="PF22608"/>
    </source>
</evidence>
<name>U7V3C0_9MICC</name>
<dbReference type="CDD" id="cd18137">
    <property type="entry name" value="HLD_clamp_pol_III_gamma_tau"/>
    <property type="match status" value="1"/>
</dbReference>
<feature type="region of interest" description="Disordered" evidence="3">
    <location>
        <begin position="256"/>
        <end position="395"/>
    </location>
</feature>
<keyword evidence="1" id="KW-0808">Transferase</keyword>
<dbReference type="InterPro" id="IPR027417">
    <property type="entry name" value="P-loop_NTPase"/>
</dbReference>
<dbReference type="PANTHER" id="PTHR11669:SF0">
    <property type="entry name" value="PROTEIN STICHEL-LIKE 2"/>
    <property type="match status" value="1"/>
</dbReference>
<dbReference type="PANTHER" id="PTHR11669">
    <property type="entry name" value="REPLICATION FACTOR C / DNA POLYMERASE III GAMMA-TAU SUBUNIT"/>
    <property type="match status" value="1"/>
</dbReference>
<evidence type="ECO:0000256" key="1">
    <source>
        <dbReference type="ARBA" id="ARBA00022679"/>
    </source>
</evidence>
<feature type="domain" description="DNA polymerase III gamma subunit" evidence="4">
    <location>
        <begin position="108"/>
        <end position="235"/>
    </location>
</feature>
<evidence type="ECO:0000259" key="4">
    <source>
        <dbReference type="Pfam" id="PF12169"/>
    </source>
</evidence>
<sequence>MVTREGFNALLKIVEEPPEHIKFIFATTEPNKVLGTIRSRTHHYPFRLVPPEVLLPYLEKLCSEENVPVESGVLQLVIRAGGGSVRDSLSILDQLIAGANTESGISYDRAVALLGYTHAQLLDNVIDAFSTQDAPSLFEAVSRVVATGQDPRRFVEDLLERLRDLIVVQAVPQNAAQILQGVPADQIERLKTQAQAFATAQLTGAASTVNEVLNSMTGATNPQLQLELLCARLMVPAEDTTSLIARLESLEQRIAAGGTGSSPAAQRSAAPSPSRTTTPGQNSTGRTAGSADQQANSPSGTNPQPATPQAPVHTGPVFSSPTPGDEQPQPSTSHDGADTAGSAPSHGQHQQQTTHTPQPPRPMQAQGDQGTAHRTAGASQQRQTARNGEGASDPLLSVRGNWRVIVGRVSDRSVTEQLLRLEPVRYTNGELYVRADMPTLRAVKASVTELSERVSEFLRVKVRVRAEVAKKTPRDDVKPAGNQTGNSPAAPSSQGAVPSETPTSTDTSAIADGPRGGEDAWRRHGQPVQPQGNGQDQPAATSVDDPLSAWQVAPIPQEDPASPAPEPENPKEPGAAEGHPKNTGITAPNRAAHTQAPTTAASTSTRGEETQNPAKGTTPQQAAQGASQSFAESAYADSPAEYPAPNDHDVPPEDPYFPPAPDPDVHGAGAHSAGDAAAPPLSDPSEEQGPQEPAETPPEDTEQEPQQPFGERDSFASSTPAGVHTEKADEPQENRAEEQEKEEAFGSFSAPEPGQDWAPVGAETLPGGAASEPSEDETTNGQPSEPEHSTAPASKSVFAAAFEEEENFETSADDEQVESSVHVGLKAVEKILGGKLIDETPL</sequence>
<feature type="compositionally biased region" description="Polar residues" evidence="3">
    <location>
        <begin position="276"/>
        <end position="304"/>
    </location>
</feature>
<evidence type="ECO:0000256" key="2">
    <source>
        <dbReference type="ARBA" id="ARBA00022695"/>
    </source>
</evidence>
<feature type="compositionally biased region" description="Low complexity" evidence="3">
    <location>
        <begin position="591"/>
        <end position="605"/>
    </location>
</feature>
<dbReference type="InterPro" id="IPR045085">
    <property type="entry name" value="HLD_clamp_pol_III_gamma_tau"/>
</dbReference>
<comment type="caution">
    <text evidence="6">The sequence shown here is derived from an EMBL/GenBank/DDBJ whole genome shotgun (WGS) entry which is preliminary data.</text>
</comment>
<protein>
    <submittedName>
        <fullName evidence="6">Putative DNA polymerase III, subunit gamma and tau</fullName>
    </submittedName>
</protein>
<evidence type="ECO:0000256" key="3">
    <source>
        <dbReference type="SAM" id="MobiDB-lite"/>
    </source>
</evidence>
<dbReference type="Proteomes" id="UP000017174">
    <property type="component" value="Unassembled WGS sequence"/>
</dbReference>
<feature type="compositionally biased region" description="Polar residues" evidence="3">
    <location>
        <begin position="528"/>
        <end position="540"/>
    </location>
</feature>
<dbReference type="GO" id="GO:0003887">
    <property type="term" value="F:DNA-directed DNA polymerase activity"/>
    <property type="evidence" value="ECO:0007669"/>
    <property type="project" value="InterPro"/>
</dbReference>